<dbReference type="InterPro" id="IPR051675">
    <property type="entry name" value="Endo/Exo/Phosphatase_dom_1"/>
</dbReference>
<evidence type="ECO:0000256" key="1">
    <source>
        <dbReference type="SAM" id="MobiDB-lite"/>
    </source>
</evidence>
<feature type="region of interest" description="Disordered" evidence="1">
    <location>
        <begin position="1"/>
        <end position="55"/>
    </location>
</feature>
<dbReference type="AlphaFoldDB" id="G7H4H5"/>
<keyword evidence="4" id="KW-0238">DNA-binding</keyword>
<keyword evidence="2" id="KW-0812">Transmembrane</keyword>
<comment type="caution">
    <text evidence="4">The sequence shown here is derived from an EMBL/GenBank/DDBJ whole genome shotgun (WGS) entry which is preliminary data.</text>
</comment>
<dbReference type="InterPro" id="IPR019554">
    <property type="entry name" value="Soluble_ligand-bd"/>
</dbReference>
<dbReference type="SUPFAM" id="SSF47781">
    <property type="entry name" value="RuvA domain 2-like"/>
    <property type="match status" value="1"/>
</dbReference>
<dbReference type="STRING" id="1073574.GOARA_062_00180"/>
<dbReference type="PANTHER" id="PTHR21180:SF32">
    <property type="entry name" value="ENDONUCLEASE_EXONUCLEASE_PHOSPHATASE FAMILY DOMAIN-CONTAINING PROTEIN 1"/>
    <property type="match status" value="1"/>
</dbReference>
<dbReference type="GO" id="GO:0003677">
    <property type="term" value="F:DNA binding"/>
    <property type="evidence" value="ECO:0007669"/>
    <property type="project" value="UniProtKB-KW"/>
</dbReference>
<protein>
    <submittedName>
        <fullName evidence="4">Putative DNA-binding protein</fullName>
    </submittedName>
</protein>
<feature type="compositionally biased region" description="Polar residues" evidence="1">
    <location>
        <begin position="37"/>
        <end position="48"/>
    </location>
</feature>
<dbReference type="OrthoDB" id="9758724at2"/>
<proteinExistence type="predicted"/>
<feature type="domain" description="Helix-hairpin-helix DNA-binding motif class 1" evidence="3">
    <location>
        <begin position="265"/>
        <end position="284"/>
    </location>
</feature>
<dbReference type="Gene3D" id="1.10.150.320">
    <property type="entry name" value="Photosystem II 12 kDa extrinsic protein"/>
    <property type="match status" value="1"/>
</dbReference>
<feature type="transmembrane region" description="Helical" evidence="2">
    <location>
        <begin position="99"/>
        <end position="119"/>
    </location>
</feature>
<feature type="region of interest" description="Disordered" evidence="1">
    <location>
        <begin position="133"/>
        <end position="156"/>
    </location>
</feature>
<dbReference type="NCBIfam" id="TIGR00426">
    <property type="entry name" value="competence protein ComEA helix-hairpin-helix repeat region"/>
    <property type="match status" value="1"/>
</dbReference>
<reference evidence="4 5" key="1">
    <citation type="submission" date="2011-11" db="EMBL/GenBank/DDBJ databases">
        <title>Whole genome shotgun sequence of Gordonia araii NBRC 100433.</title>
        <authorList>
            <person name="Yoshida Y."/>
            <person name="Hosoyama A."/>
            <person name="Tsuchikane K."/>
            <person name="Katsumata H."/>
            <person name="Yamazaki S."/>
            <person name="Fujita N."/>
        </authorList>
    </citation>
    <scope>NUCLEOTIDE SEQUENCE [LARGE SCALE GENOMIC DNA]</scope>
    <source>
        <strain evidence="4 5">NBRC 100433</strain>
    </source>
</reference>
<dbReference type="InterPro" id="IPR003583">
    <property type="entry name" value="Hlx-hairpin-Hlx_DNA-bd_motif"/>
</dbReference>
<keyword evidence="5" id="KW-1185">Reference proteome</keyword>
<accession>G7H4H5</accession>
<dbReference type="GO" id="GO:0015627">
    <property type="term" value="C:type II protein secretion system complex"/>
    <property type="evidence" value="ECO:0007669"/>
    <property type="project" value="TreeGrafter"/>
</dbReference>
<dbReference type="RefSeq" id="WP_007322825.1">
    <property type="nucleotide sequence ID" value="NZ_BAEE01000062.1"/>
</dbReference>
<dbReference type="EMBL" id="BAEE01000062">
    <property type="protein sequence ID" value="GAB10750.1"/>
    <property type="molecule type" value="Genomic_DNA"/>
</dbReference>
<dbReference type="Proteomes" id="UP000035088">
    <property type="component" value="Unassembled WGS sequence"/>
</dbReference>
<evidence type="ECO:0000259" key="3">
    <source>
        <dbReference type="SMART" id="SM00278"/>
    </source>
</evidence>
<dbReference type="InterPro" id="IPR004509">
    <property type="entry name" value="Competence_ComEA_HhH"/>
</dbReference>
<keyword evidence="2" id="KW-0472">Membrane</keyword>
<evidence type="ECO:0000256" key="2">
    <source>
        <dbReference type="SAM" id="Phobius"/>
    </source>
</evidence>
<dbReference type="PANTHER" id="PTHR21180">
    <property type="entry name" value="ENDONUCLEASE/EXONUCLEASE/PHOSPHATASE FAMILY DOMAIN-CONTAINING PROTEIN 1"/>
    <property type="match status" value="1"/>
</dbReference>
<feature type="compositionally biased region" description="Basic and acidic residues" evidence="1">
    <location>
        <begin position="143"/>
        <end position="156"/>
    </location>
</feature>
<sequence length="320" mass="33045">MGRGRAAEPAIVRQRLARLAARPEPEEAAPDEPSTAGGEQSAQPSTGEQWGIAATPQWLSSREWSEYDVPDADDFALTDLNDESYGDDRGHRIRPLPPAAVALIGVGVMATLVAAFFALRTPDSVVPVVDFPASAGPTTSTADEPRASSGPDERSQEQVIVVSVVGLVRKPGLRSLPPRSRVADAVRAAGGGKPGADLLSLNLARPLRDGDQVVVGLADMPERPGLRSAVIGVDGSPAGPPAAPAPGNDAAPAAGKVDLNTATLEQLDALPGVGPVTAKAIVDWRAAHGRFTSVDQLAEVDGIGPARLQRLRDLVTVGHG</sequence>
<gene>
    <name evidence="4" type="ORF">GOARA_062_00180</name>
</gene>
<dbReference type="Pfam" id="PF10531">
    <property type="entry name" value="SLBB"/>
    <property type="match status" value="1"/>
</dbReference>
<keyword evidence="2" id="KW-1133">Transmembrane helix</keyword>
<evidence type="ECO:0000313" key="4">
    <source>
        <dbReference type="EMBL" id="GAB10750.1"/>
    </source>
</evidence>
<dbReference type="GO" id="GO:0015628">
    <property type="term" value="P:protein secretion by the type II secretion system"/>
    <property type="evidence" value="ECO:0007669"/>
    <property type="project" value="TreeGrafter"/>
</dbReference>
<dbReference type="GO" id="GO:0006281">
    <property type="term" value="P:DNA repair"/>
    <property type="evidence" value="ECO:0007669"/>
    <property type="project" value="InterPro"/>
</dbReference>
<name>G7H4H5_9ACTN</name>
<feature type="domain" description="Helix-hairpin-helix DNA-binding motif class 1" evidence="3">
    <location>
        <begin position="295"/>
        <end position="314"/>
    </location>
</feature>
<dbReference type="Gene3D" id="3.10.560.10">
    <property type="entry name" value="Outer membrane lipoprotein wza domain like"/>
    <property type="match status" value="1"/>
</dbReference>
<dbReference type="InterPro" id="IPR010994">
    <property type="entry name" value="RuvA_2-like"/>
</dbReference>
<organism evidence="4 5">
    <name type="scientific">Gordonia araii NBRC 100433</name>
    <dbReference type="NCBI Taxonomy" id="1073574"/>
    <lineage>
        <taxon>Bacteria</taxon>
        <taxon>Bacillati</taxon>
        <taxon>Actinomycetota</taxon>
        <taxon>Actinomycetes</taxon>
        <taxon>Mycobacteriales</taxon>
        <taxon>Gordoniaceae</taxon>
        <taxon>Gordonia</taxon>
    </lineage>
</organism>
<evidence type="ECO:0000313" key="5">
    <source>
        <dbReference type="Proteomes" id="UP000035088"/>
    </source>
</evidence>
<dbReference type="SMART" id="SM00278">
    <property type="entry name" value="HhH1"/>
    <property type="match status" value="2"/>
</dbReference>
<dbReference type="Pfam" id="PF12836">
    <property type="entry name" value="HHH_3"/>
    <property type="match status" value="1"/>
</dbReference>